<reference evidence="1" key="1">
    <citation type="journal article" date="2023" name="IScience">
        <title>Live-bearing cockroach genome reveals convergent evolutionary mechanisms linked to viviparity in insects and beyond.</title>
        <authorList>
            <person name="Fouks B."/>
            <person name="Harrison M.C."/>
            <person name="Mikhailova A.A."/>
            <person name="Marchal E."/>
            <person name="English S."/>
            <person name="Carruthers M."/>
            <person name="Jennings E.C."/>
            <person name="Chiamaka E.L."/>
            <person name="Frigard R.A."/>
            <person name="Pippel M."/>
            <person name="Attardo G.M."/>
            <person name="Benoit J.B."/>
            <person name="Bornberg-Bauer E."/>
            <person name="Tobe S.S."/>
        </authorList>
    </citation>
    <scope>NUCLEOTIDE SEQUENCE</scope>
    <source>
        <strain evidence="1">Stay&amp;Tobe</strain>
    </source>
</reference>
<gene>
    <name evidence="1" type="ORF">L9F63_018337</name>
</gene>
<keyword evidence="2" id="KW-1185">Reference proteome</keyword>
<organism evidence="1 2">
    <name type="scientific">Diploptera punctata</name>
    <name type="common">Pacific beetle cockroach</name>
    <dbReference type="NCBI Taxonomy" id="6984"/>
    <lineage>
        <taxon>Eukaryota</taxon>
        <taxon>Metazoa</taxon>
        <taxon>Ecdysozoa</taxon>
        <taxon>Arthropoda</taxon>
        <taxon>Hexapoda</taxon>
        <taxon>Insecta</taxon>
        <taxon>Pterygota</taxon>
        <taxon>Neoptera</taxon>
        <taxon>Polyneoptera</taxon>
        <taxon>Dictyoptera</taxon>
        <taxon>Blattodea</taxon>
        <taxon>Blaberoidea</taxon>
        <taxon>Blaberidae</taxon>
        <taxon>Diplopterinae</taxon>
        <taxon>Diploptera</taxon>
    </lineage>
</organism>
<proteinExistence type="predicted"/>
<dbReference type="EMBL" id="JASPKZ010005694">
    <property type="protein sequence ID" value="KAJ9588285.1"/>
    <property type="molecule type" value="Genomic_DNA"/>
</dbReference>
<dbReference type="AlphaFoldDB" id="A0AAD7ZX53"/>
<evidence type="ECO:0000313" key="2">
    <source>
        <dbReference type="Proteomes" id="UP001233999"/>
    </source>
</evidence>
<sequence>TTPGTTAIIDTNSSSSMKLSERLTQRLSTSLSSISRRIFVSHISHNFRRGHAKCLTHRN</sequence>
<protein>
    <submittedName>
        <fullName evidence="1">Uncharacterized protein</fullName>
    </submittedName>
</protein>
<feature type="non-terminal residue" evidence="1">
    <location>
        <position position="1"/>
    </location>
</feature>
<reference evidence="1" key="2">
    <citation type="submission" date="2023-05" db="EMBL/GenBank/DDBJ databases">
        <authorList>
            <person name="Fouks B."/>
        </authorList>
    </citation>
    <scope>NUCLEOTIDE SEQUENCE</scope>
    <source>
        <strain evidence="1">Stay&amp;Tobe</strain>
        <tissue evidence="1">Testes</tissue>
    </source>
</reference>
<name>A0AAD7ZX53_DIPPU</name>
<dbReference type="Proteomes" id="UP001233999">
    <property type="component" value="Unassembled WGS sequence"/>
</dbReference>
<feature type="non-terminal residue" evidence="1">
    <location>
        <position position="59"/>
    </location>
</feature>
<accession>A0AAD7ZX53</accession>
<evidence type="ECO:0000313" key="1">
    <source>
        <dbReference type="EMBL" id="KAJ9588285.1"/>
    </source>
</evidence>
<comment type="caution">
    <text evidence="1">The sequence shown here is derived from an EMBL/GenBank/DDBJ whole genome shotgun (WGS) entry which is preliminary data.</text>
</comment>